<dbReference type="Gene3D" id="3.40.50.1000">
    <property type="entry name" value="HAD superfamily/HAD-like"/>
    <property type="match status" value="1"/>
</dbReference>
<accession>A0AAE3VIR1</accession>
<evidence type="ECO:0000313" key="13">
    <source>
        <dbReference type="EMBL" id="MDQ0291209.1"/>
    </source>
</evidence>
<evidence type="ECO:0000256" key="3">
    <source>
        <dbReference type="ARBA" id="ARBA00022605"/>
    </source>
</evidence>
<evidence type="ECO:0000256" key="5">
    <source>
        <dbReference type="ARBA" id="ARBA00022801"/>
    </source>
</evidence>
<evidence type="ECO:0000256" key="6">
    <source>
        <dbReference type="ARBA" id="ARBA00022842"/>
    </source>
</evidence>
<feature type="binding site" evidence="11">
    <location>
        <position position="137"/>
    </location>
    <ligand>
        <name>substrate</name>
    </ligand>
</feature>
<keyword evidence="14" id="KW-1185">Reference proteome</keyword>
<feature type="binding site" evidence="11">
    <location>
        <position position="159"/>
    </location>
    <ligand>
        <name>substrate</name>
    </ligand>
</feature>
<dbReference type="SUPFAM" id="SSF56784">
    <property type="entry name" value="HAD-like"/>
    <property type="match status" value="1"/>
</dbReference>
<feature type="active site" description="Proton donor" evidence="10">
    <location>
        <position position="13"/>
    </location>
</feature>
<name>A0AAE3VIR1_9BACT</name>
<feature type="binding site" evidence="12">
    <location>
        <position position="156"/>
    </location>
    <ligand>
        <name>Mg(2+)</name>
        <dbReference type="ChEBI" id="CHEBI:18420"/>
    </ligand>
</feature>
<dbReference type="GO" id="GO:0000287">
    <property type="term" value="F:magnesium ion binding"/>
    <property type="evidence" value="ECO:0007669"/>
    <property type="project" value="TreeGrafter"/>
</dbReference>
<dbReference type="EMBL" id="JAUSVL010000001">
    <property type="protein sequence ID" value="MDQ0291209.1"/>
    <property type="molecule type" value="Genomic_DNA"/>
</dbReference>
<comment type="catalytic activity">
    <reaction evidence="9">
        <text>O-phospho-D-serine + H2O = D-serine + phosphate</text>
        <dbReference type="Rhea" id="RHEA:24873"/>
        <dbReference type="ChEBI" id="CHEBI:15377"/>
        <dbReference type="ChEBI" id="CHEBI:35247"/>
        <dbReference type="ChEBI" id="CHEBI:43474"/>
        <dbReference type="ChEBI" id="CHEBI:58680"/>
        <dbReference type="EC" id="3.1.3.3"/>
    </reaction>
</comment>
<feature type="binding site" evidence="11">
    <location>
        <position position="50"/>
    </location>
    <ligand>
        <name>substrate</name>
    </ligand>
</feature>
<evidence type="ECO:0000256" key="2">
    <source>
        <dbReference type="ARBA" id="ARBA00012640"/>
    </source>
</evidence>
<protein>
    <recommendedName>
        <fullName evidence="2">phosphoserine phosphatase</fullName>
        <ecNumber evidence="2">3.1.3.3</ecNumber>
    </recommendedName>
</protein>
<dbReference type="GO" id="GO:0036424">
    <property type="term" value="F:L-phosphoserine phosphatase activity"/>
    <property type="evidence" value="ECO:0007669"/>
    <property type="project" value="TreeGrafter"/>
</dbReference>
<dbReference type="GO" id="GO:0016740">
    <property type="term" value="F:transferase activity"/>
    <property type="evidence" value="ECO:0007669"/>
    <property type="project" value="UniProtKB-KW"/>
</dbReference>
<organism evidence="13 14">
    <name type="scientific">Oligosphaera ethanolica</name>
    <dbReference type="NCBI Taxonomy" id="760260"/>
    <lineage>
        <taxon>Bacteria</taxon>
        <taxon>Pseudomonadati</taxon>
        <taxon>Lentisphaerota</taxon>
        <taxon>Oligosphaeria</taxon>
        <taxon>Oligosphaerales</taxon>
        <taxon>Oligosphaeraceae</taxon>
        <taxon>Oligosphaera</taxon>
    </lineage>
</organism>
<dbReference type="Pfam" id="PF00702">
    <property type="entry name" value="Hydrolase"/>
    <property type="match status" value="1"/>
</dbReference>
<feature type="active site" description="Nucleophile" evidence="10">
    <location>
        <position position="11"/>
    </location>
</feature>
<keyword evidence="4" id="KW-0479">Metal-binding</keyword>
<keyword evidence="6" id="KW-0460">Magnesium</keyword>
<dbReference type="InterPro" id="IPR050582">
    <property type="entry name" value="HAD-like_SerB"/>
</dbReference>
<evidence type="ECO:0000256" key="7">
    <source>
        <dbReference type="ARBA" id="ARBA00023299"/>
    </source>
</evidence>
<feature type="binding site" evidence="12">
    <location>
        <position position="11"/>
    </location>
    <ligand>
        <name>Mg(2+)</name>
        <dbReference type="ChEBI" id="CHEBI:18420"/>
    </ligand>
</feature>
<evidence type="ECO:0000256" key="4">
    <source>
        <dbReference type="ARBA" id="ARBA00022723"/>
    </source>
</evidence>
<dbReference type="GO" id="GO:0005737">
    <property type="term" value="C:cytoplasm"/>
    <property type="evidence" value="ECO:0007669"/>
    <property type="project" value="TreeGrafter"/>
</dbReference>
<keyword evidence="3" id="KW-0028">Amino-acid biosynthesis</keyword>
<dbReference type="AlphaFoldDB" id="A0AAE3VIR1"/>
<proteinExistence type="predicted"/>
<dbReference type="PANTHER" id="PTHR43344:SF2">
    <property type="entry name" value="PHOSPHOSERINE PHOSPHATASE"/>
    <property type="match status" value="1"/>
</dbReference>
<gene>
    <name evidence="13" type="ORF">J3R75_003316</name>
</gene>
<dbReference type="RefSeq" id="WP_307263665.1">
    <property type="nucleotide sequence ID" value="NZ_JAUSVL010000001.1"/>
</dbReference>
<keyword evidence="5 13" id="KW-0378">Hydrolase</keyword>
<dbReference type="GO" id="GO:0006564">
    <property type="term" value="P:L-serine biosynthetic process"/>
    <property type="evidence" value="ECO:0007669"/>
    <property type="project" value="UniProtKB-KW"/>
</dbReference>
<comment type="pathway">
    <text evidence="1">Amino-acid biosynthesis; L-serine biosynthesis; L-serine from 3-phospho-D-glycerate: step 3/3.</text>
</comment>
<keyword evidence="13" id="KW-0808">Transferase</keyword>
<dbReference type="Proteomes" id="UP001238163">
    <property type="component" value="Unassembled WGS sequence"/>
</dbReference>
<feature type="binding site" evidence="11">
    <location>
        <position position="19"/>
    </location>
    <ligand>
        <name>substrate</name>
    </ligand>
</feature>
<comment type="catalytic activity">
    <reaction evidence="8">
        <text>O-phospho-L-serine + H2O = L-serine + phosphate</text>
        <dbReference type="Rhea" id="RHEA:21208"/>
        <dbReference type="ChEBI" id="CHEBI:15377"/>
        <dbReference type="ChEBI" id="CHEBI:33384"/>
        <dbReference type="ChEBI" id="CHEBI:43474"/>
        <dbReference type="ChEBI" id="CHEBI:57524"/>
        <dbReference type="EC" id="3.1.3.3"/>
    </reaction>
</comment>
<sequence length="205" mass="23628">MAKRPVLVAMDLEGVLVPEVWISVAEKTGIPELRLTTRDISDYDQLMKHRLGILHEHRLSLRDIQDVIDTMEPLPGALEYMDWLRERYQNVILSDTFYEFASPFMRKLGWPTLFCNSLQVAGDGQVVGYRMRLQDGKRHATLGFKQLNFDVVAMGDSYNDTAMLAEADLGILFRPSDNVRREFPQFPVAMEYRTVIDLIQEFAAR</sequence>
<evidence type="ECO:0000256" key="12">
    <source>
        <dbReference type="PIRSR" id="PIRSR611863-3"/>
    </source>
</evidence>
<dbReference type="NCBIfam" id="TIGR02137">
    <property type="entry name" value="HSK-PSP"/>
    <property type="match status" value="1"/>
</dbReference>
<evidence type="ECO:0000256" key="1">
    <source>
        <dbReference type="ARBA" id="ARBA00005135"/>
    </source>
</evidence>
<keyword evidence="7" id="KW-0718">Serine biosynthesis</keyword>
<evidence type="ECO:0000313" key="14">
    <source>
        <dbReference type="Proteomes" id="UP001238163"/>
    </source>
</evidence>
<comment type="cofactor">
    <cofactor evidence="12">
        <name>Mg(2+)</name>
        <dbReference type="ChEBI" id="CHEBI:18420"/>
    </cofactor>
    <text evidence="12">Binds 1 Mg(2+) ion per subunit.</text>
</comment>
<dbReference type="InterPro" id="IPR023214">
    <property type="entry name" value="HAD_sf"/>
</dbReference>
<dbReference type="NCBIfam" id="NF010109">
    <property type="entry name" value="PRK13582.1"/>
    <property type="match status" value="1"/>
</dbReference>
<comment type="caution">
    <text evidence="13">The sequence shown here is derived from an EMBL/GenBank/DDBJ whole genome shotgun (WGS) entry which is preliminary data.</text>
</comment>
<evidence type="ECO:0000256" key="11">
    <source>
        <dbReference type="PIRSR" id="PIRSR611863-2"/>
    </source>
</evidence>
<feature type="binding site" evidence="11">
    <location>
        <begin position="94"/>
        <end position="95"/>
    </location>
    <ligand>
        <name>substrate</name>
    </ligand>
</feature>
<evidence type="ECO:0000256" key="9">
    <source>
        <dbReference type="ARBA" id="ARBA00048523"/>
    </source>
</evidence>
<dbReference type="EC" id="3.1.3.3" evidence="2"/>
<dbReference type="PANTHER" id="PTHR43344">
    <property type="entry name" value="PHOSPHOSERINE PHOSPHATASE"/>
    <property type="match status" value="1"/>
</dbReference>
<evidence type="ECO:0000256" key="10">
    <source>
        <dbReference type="PIRSR" id="PIRSR611863-1"/>
    </source>
</evidence>
<evidence type="ECO:0000256" key="8">
    <source>
        <dbReference type="ARBA" id="ARBA00048138"/>
    </source>
</evidence>
<reference evidence="13" key="1">
    <citation type="submission" date="2023-07" db="EMBL/GenBank/DDBJ databases">
        <title>Genomic Encyclopedia of Type Strains, Phase IV (KMG-IV): sequencing the most valuable type-strain genomes for metagenomic binning, comparative biology and taxonomic classification.</title>
        <authorList>
            <person name="Goeker M."/>
        </authorList>
    </citation>
    <scope>NUCLEOTIDE SEQUENCE</scope>
    <source>
        <strain evidence="13">DSM 24202</strain>
    </source>
</reference>
<feature type="binding site" evidence="12">
    <location>
        <position position="13"/>
    </location>
    <ligand>
        <name>Mg(2+)</name>
        <dbReference type="ChEBI" id="CHEBI:18420"/>
    </ligand>
</feature>
<dbReference type="Gene3D" id="3.90.1470.10">
    <property type="entry name" value="thrh gene product, domain 2"/>
    <property type="match status" value="1"/>
</dbReference>
<dbReference type="InterPro" id="IPR011863">
    <property type="entry name" value="HSK-PSP"/>
</dbReference>
<dbReference type="InterPro" id="IPR036412">
    <property type="entry name" value="HAD-like_sf"/>
</dbReference>